<evidence type="ECO:0000256" key="4">
    <source>
        <dbReference type="ARBA" id="ARBA00022692"/>
    </source>
</evidence>
<comment type="caution">
    <text evidence="9">The sequence shown here is derived from an EMBL/GenBank/DDBJ whole genome shotgun (WGS) entry which is preliminary data.</text>
</comment>
<comment type="subcellular location">
    <subcellularLocation>
        <location evidence="1 7">Cell membrane</location>
        <topology evidence="1 7">Multi-pass membrane protein</topology>
    </subcellularLocation>
</comment>
<gene>
    <name evidence="9" type="ORF">UR52_C0021G0003</name>
</gene>
<feature type="transmembrane region" description="Helical" evidence="7">
    <location>
        <begin position="167"/>
        <end position="187"/>
    </location>
</feature>
<evidence type="ECO:0000313" key="9">
    <source>
        <dbReference type="EMBL" id="KKP58247.1"/>
    </source>
</evidence>
<evidence type="ECO:0000256" key="2">
    <source>
        <dbReference type="ARBA" id="ARBA00010792"/>
    </source>
</evidence>
<evidence type="ECO:0000256" key="3">
    <source>
        <dbReference type="ARBA" id="ARBA00022475"/>
    </source>
</evidence>
<dbReference type="PATRIC" id="fig|1618434.3.peg.518"/>
<keyword evidence="4 7" id="KW-0812">Transmembrane</keyword>
<dbReference type="PANTHER" id="PTHR30353">
    <property type="entry name" value="INNER MEMBRANE PROTEIN DEDA-RELATED"/>
    <property type="match status" value="1"/>
</dbReference>
<dbReference type="Pfam" id="PF09335">
    <property type="entry name" value="VTT_dom"/>
    <property type="match status" value="1"/>
</dbReference>
<keyword evidence="5 7" id="KW-1133">Transmembrane helix</keyword>
<evidence type="ECO:0000259" key="8">
    <source>
        <dbReference type="Pfam" id="PF09335"/>
    </source>
</evidence>
<dbReference type="STRING" id="1618434.UR52_C0021G0003"/>
<dbReference type="AlphaFoldDB" id="A0A0G0DSZ7"/>
<protein>
    <recommendedName>
        <fullName evidence="8">VTT domain-containing protein</fullName>
    </recommendedName>
</protein>
<proteinExistence type="inferred from homology"/>
<accession>A0A0G0DSZ7</accession>
<reference evidence="9 10" key="1">
    <citation type="journal article" date="2015" name="Nature">
        <title>rRNA introns, odd ribosomes, and small enigmatic genomes across a large radiation of phyla.</title>
        <authorList>
            <person name="Brown C.T."/>
            <person name="Hug L.A."/>
            <person name="Thomas B.C."/>
            <person name="Sharon I."/>
            <person name="Castelle C.J."/>
            <person name="Singh A."/>
            <person name="Wilkins M.J."/>
            <person name="Williams K.H."/>
            <person name="Banfield J.F."/>
        </authorList>
    </citation>
    <scope>NUCLEOTIDE SEQUENCE [LARGE SCALE GENOMIC DNA]</scope>
</reference>
<dbReference type="InterPro" id="IPR032816">
    <property type="entry name" value="VTT_dom"/>
</dbReference>
<keyword evidence="3 7" id="KW-1003">Cell membrane</keyword>
<organism evidence="9 10">
    <name type="scientific">Candidatus Gottesmanbacteria bacterium GW2011_GWA1_34_13</name>
    <dbReference type="NCBI Taxonomy" id="1618434"/>
    <lineage>
        <taxon>Bacteria</taxon>
        <taxon>Candidatus Gottesmaniibacteriota</taxon>
    </lineage>
</organism>
<dbReference type="GO" id="GO:0005886">
    <property type="term" value="C:plasma membrane"/>
    <property type="evidence" value="ECO:0007669"/>
    <property type="project" value="UniProtKB-SubCell"/>
</dbReference>
<keyword evidence="6 7" id="KW-0472">Membrane</keyword>
<evidence type="ECO:0000313" key="10">
    <source>
        <dbReference type="Proteomes" id="UP000034176"/>
    </source>
</evidence>
<dbReference type="InterPro" id="IPR032818">
    <property type="entry name" value="DedA-like"/>
</dbReference>
<dbReference type="Proteomes" id="UP000034176">
    <property type="component" value="Unassembled WGS sequence"/>
</dbReference>
<name>A0A0G0DSZ7_9BACT</name>
<feature type="transmembrane region" description="Helical" evidence="7">
    <location>
        <begin position="12"/>
        <end position="29"/>
    </location>
</feature>
<evidence type="ECO:0000256" key="5">
    <source>
        <dbReference type="ARBA" id="ARBA00022989"/>
    </source>
</evidence>
<evidence type="ECO:0000256" key="1">
    <source>
        <dbReference type="ARBA" id="ARBA00004651"/>
    </source>
</evidence>
<evidence type="ECO:0000256" key="6">
    <source>
        <dbReference type="ARBA" id="ARBA00023136"/>
    </source>
</evidence>
<comment type="similarity">
    <text evidence="2 7">Belongs to the DedA family.</text>
</comment>
<dbReference type="EMBL" id="LBPN01000021">
    <property type="protein sequence ID" value="KKP58247.1"/>
    <property type="molecule type" value="Genomic_DNA"/>
</dbReference>
<sequence>MNIISLIETGGYLGLFAIIFAESSFVFFLPGDSLLFTAGFLASQNILSLPILIISCFTAAVIGNNVGYAFGKRIGDRFFQKQDSWLFSHKNVLKAQKFYEKHGSLTIVIARFIPVVRTFVPIVAGIGKMHYRTFVIFNFVGAVLWSIGLNVAGYFLGKTIPNADKYLTPIVILIVIVSVAPTVVHVLKDQETRTDLIKTVQKLLRKMSGRPI</sequence>
<dbReference type="PANTHER" id="PTHR30353:SF0">
    <property type="entry name" value="TRANSMEMBRANE PROTEIN"/>
    <property type="match status" value="1"/>
</dbReference>
<feature type="transmembrane region" description="Helical" evidence="7">
    <location>
        <begin position="134"/>
        <end position="155"/>
    </location>
</feature>
<evidence type="ECO:0000256" key="7">
    <source>
        <dbReference type="RuleBase" id="RU367016"/>
    </source>
</evidence>
<feature type="domain" description="VTT" evidence="8">
    <location>
        <begin position="29"/>
        <end position="154"/>
    </location>
</feature>
<feature type="transmembrane region" description="Helical" evidence="7">
    <location>
        <begin position="49"/>
        <end position="71"/>
    </location>
</feature>